<keyword evidence="15" id="KW-1185">Reference proteome</keyword>
<dbReference type="STRING" id="1684307.A0A316UDQ1"/>
<dbReference type="RefSeq" id="XP_025350496.1">
    <property type="nucleotide sequence ID" value="XM_025491794.1"/>
</dbReference>
<dbReference type="Proteomes" id="UP000245942">
    <property type="component" value="Unassembled WGS sequence"/>
</dbReference>
<comment type="subcellular location">
    <subcellularLocation>
        <location evidence="2">Cytoplasm</location>
    </subcellularLocation>
    <subcellularLocation>
        <location evidence="1">Endoplasmic reticulum</location>
    </subcellularLocation>
</comment>
<name>A0A316UDQ1_9BASI</name>
<evidence type="ECO:0000256" key="2">
    <source>
        <dbReference type="ARBA" id="ARBA00004496"/>
    </source>
</evidence>
<sequence length="402" mass="41905">MAPDPLDPSAVLETLTQLIQGSSLRLRQPQDALAALLHAALTRLDFRLVGLTEEDRISDYKAASSSTADEASSSSAPSTSTQTNALPDVWNRNGSESYTMRYRHDQSSLTFLLKLLRMSTRVLIHASALEQNKTATWELPLGDYTSPSFFPYPKDSAGADAGESSAAAQEPLVHGFISTSRLSDLLLGFKGKIVQKLIPGLRKDGYEESTGADDDPTAGSSSSSSNQTRRPPPTFPDPDDPRLPDRTGDRGFIFPGGRNPLAIGDRDLDPLGGARPPGAMGGFGPPPLFGGNPGGIGTGGGGMYVGPDDPIFRDRFQRPGGGVGGIGGPPMGPWGGDGFLPPGAVPPGARFDPVGPWGAGPGAGPRGPFGPGGAGAQGGQGRRGDPDWDDVRPPSGYDDMFM</sequence>
<keyword evidence="6" id="KW-0597">Phosphoprotein</keyword>
<dbReference type="GO" id="GO:0043161">
    <property type="term" value="P:proteasome-mediated ubiquitin-dependent protein catabolic process"/>
    <property type="evidence" value="ECO:0007669"/>
    <property type="project" value="InterPro"/>
</dbReference>
<evidence type="ECO:0000256" key="9">
    <source>
        <dbReference type="ARBA" id="ARBA00022990"/>
    </source>
</evidence>
<comment type="similarity">
    <text evidence="3">Belongs to the proteasome inhibitor PI31 family.</text>
</comment>
<protein>
    <submittedName>
        <fullName evidence="14">Uncharacterized protein</fullName>
    </submittedName>
</protein>
<dbReference type="Pfam" id="PF11566">
    <property type="entry name" value="PI31_Prot_N"/>
    <property type="match status" value="1"/>
</dbReference>
<feature type="compositionally biased region" description="Low complexity" evidence="11">
    <location>
        <begin position="220"/>
        <end position="229"/>
    </location>
</feature>
<dbReference type="AlphaFoldDB" id="A0A316UDQ1"/>
<proteinExistence type="inferred from homology"/>
<dbReference type="EMBL" id="KZ819322">
    <property type="protein sequence ID" value="PWN23336.1"/>
    <property type="molecule type" value="Genomic_DNA"/>
</dbReference>
<feature type="region of interest" description="Disordered" evidence="11">
    <location>
        <begin position="204"/>
        <end position="296"/>
    </location>
</feature>
<evidence type="ECO:0000259" key="12">
    <source>
        <dbReference type="Pfam" id="PF08577"/>
    </source>
</evidence>
<feature type="domain" description="PI31 proteasome regulator C-terminal" evidence="12">
    <location>
        <begin position="263"/>
        <end position="356"/>
    </location>
</feature>
<feature type="compositionally biased region" description="Gly residues" evidence="11">
    <location>
        <begin position="357"/>
        <end position="381"/>
    </location>
</feature>
<accession>A0A316UDQ1</accession>
<feature type="compositionally biased region" description="Gly residues" evidence="11">
    <location>
        <begin position="323"/>
        <end position="338"/>
    </location>
</feature>
<evidence type="ECO:0000313" key="14">
    <source>
        <dbReference type="EMBL" id="PWN23336.1"/>
    </source>
</evidence>
<evidence type="ECO:0000256" key="6">
    <source>
        <dbReference type="ARBA" id="ARBA00022553"/>
    </source>
</evidence>
<organism evidence="14 15">
    <name type="scientific">Pseudomicrostroma glucosiphilum</name>
    <dbReference type="NCBI Taxonomy" id="1684307"/>
    <lineage>
        <taxon>Eukaryota</taxon>
        <taxon>Fungi</taxon>
        <taxon>Dikarya</taxon>
        <taxon>Basidiomycota</taxon>
        <taxon>Ustilaginomycotina</taxon>
        <taxon>Exobasidiomycetes</taxon>
        <taxon>Microstromatales</taxon>
        <taxon>Microstromatales incertae sedis</taxon>
        <taxon>Pseudomicrostroma</taxon>
    </lineage>
</organism>
<dbReference type="Pfam" id="PF08577">
    <property type="entry name" value="PI31_Prot_C"/>
    <property type="match status" value="1"/>
</dbReference>
<dbReference type="GeneID" id="37013528"/>
<dbReference type="InterPro" id="IPR021625">
    <property type="entry name" value="PI31_Prot_N"/>
</dbReference>
<evidence type="ECO:0000256" key="7">
    <source>
        <dbReference type="ARBA" id="ARBA00022824"/>
    </source>
</evidence>
<comment type="function">
    <text evidence="10">Plays an important role in control of proteasome function. Inhibits the hydrolysis of protein and peptide substrates by the 20S proteasome. Also inhibits the activation of the proteasome by the proteasome regulatory proteins PA700 and PA28.</text>
</comment>
<reference evidence="14 15" key="1">
    <citation type="journal article" date="2018" name="Mol. Biol. Evol.">
        <title>Broad Genomic Sampling Reveals a Smut Pathogenic Ancestry of the Fungal Clade Ustilaginomycotina.</title>
        <authorList>
            <person name="Kijpornyongpan T."/>
            <person name="Mondo S.J."/>
            <person name="Barry K."/>
            <person name="Sandor L."/>
            <person name="Lee J."/>
            <person name="Lipzen A."/>
            <person name="Pangilinan J."/>
            <person name="LaButti K."/>
            <person name="Hainaut M."/>
            <person name="Henrissat B."/>
            <person name="Grigoriev I.V."/>
            <person name="Spatafora J.W."/>
            <person name="Aime M.C."/>
        </authorList>
    </citation>
    <scope>NUCLEOTIDE SEQUENCE [LARGE SCALE GENOMIC DNA]</scope>
    <source>
        <strain evidence="14 15">MCA 4718</strain>
    </source>
</reference>
<keyword evidence="4" id="KW-0488">Methylation</keyword>
<evidence type="ECO:0000256" key="8">
    <source>
        <dbReference type="ARBA" id="ARBA00022942"/>
    </source>
</evidence>
<gene>
    <name evidence="14" type="ORF">BCV69DRAFT_280943</name>
</gene>
<keyword evidence="5" id="KW-0963">Cytoplasm</keyword>
<feature type="region of interest" description="Disordered" evidence="11">
    <location>
        <begin position="60"/>
        <end position="90"/>
    </location>
</feature>
<keyword evidence="8" id="KW-0647">Proteasome</keyword>
<dbReference type="GO" id="GO:0000502">
    <property type="term" value="C:proteasome complex"/>
    <property type="evidence" value="ECO:0007669"/>
    <property type="project" value="UniProtKB-KW"/>
</dbReference>
<dbReference type="PANTHER" id="PTHR13266">
    <property type="entry name" value="PROTEASOME INHIBITOR"/>
    <property type="match status" value="1"/>
</dbReference>
<dbReference type="InterPro" id="IPR013886">
    <property type="entry name" value="PI31_Prot_C"/>
</dbReference>
<keyword evidence="9" id="KW-0007">Acetylation</keyword>
<feature type="compositionally biased region" description="Basic and acidic residues" evidence="11">
    <location>
        <begin position="382"/>
        <end position="392"/>
    </location>
</feature>
<feature type="compositionally biased region" description="Basic and acidic residues" evidence="11">
    <location>
        <begin position="239"/>
        <end position="249"/>
    </location>
</feature>
<feature type="compositionally biased region" description="Low complexity" evidence="11">
    <location>
        <begin position="62"/>
        <end position="85"/>
    </location>
</feature>
<dbReference type="PANTHER" id="PTHR13266:SF1">
    <property type="entry name" value="PROTEASOME INHIBITOR PI31 SUBUNIT"/>
    <property type="match status" value="1"/>
</dbReference>
<evidence type="ECO:0000256" key="5">
    <source>
        <dbReference type="ARBA" id="ARBA00022490"/>
    </source>
</evidence>
<dbReference type="OrthoDB" id="68090at2759"/>
<dbReference type="GO" id="GO:0004866">
    <property type="term" value="F:endopeptidase inhibitor activity"/>
    <property type="evidence" value="ECO:0007669"/>
    <property type="project" value="InterPro"/>
</dbReference>
<dbReference type="InterPro" id="IPR045128">
    <property type="entry name" value="PI31-like"/>
</dbReference>
<evidence type="ECO:0000256" key="10">
    <source>
        <dbReference type="ARBA" id="ARBA00024805"/>
    </source>
</evidence>
<feature type="region of interest" description="Disordered" evidence="11">
    <location>
        <begin position="323"/>
        <end position="402"/>
    </location>
</feature>
<keyword evidence="7" id="KW-0256">Endoplasmic reticulum</keyword>
<evidence type="ECO:0000259" key="13">
    <source>
        <dbReference type="Pfam" id="PF11566"/>
    </source>
</evidence>
<evidence type="ECO:0000256" key="4">
    <source>
        <dbReference type="ARBA" id="ARBA00022481"/>
    </source>
</evidence>
<evidence type="ECO:0000256" key="1">
    <source>
        <dbReference type="ARBA" id="ARBA00004240"/>
    </source>
</evidence>
<dbReference type="Gene3D" id="3.40.1000.30">
    <property type="match status" value="1"/>
</dbReference>
<evidence type="ECO:0000313" key="15">
    <source>
        <dbReference type="Proteomes" id="UP000245942"/>
    </source>
</evidence>
<evidence type="ECO:0000256" key="3">
    <source>
        <dbReference type="ARBA" id="ARBA00006405"/>
    </source>
</evidence>
<dbReference type="GO" id="GO:0070628">
    <property type="term" value="F:proteasome binding"/>
    <property type="evidence" value="ECO:0007669"/>
    <property type="project" value="InterPro"/>
</dbReference>
<evidence type="ECO:0000256" key="11">
    <source>
        <dbReference type="SAM" id="MobiDB-lite"/>
    </source>
</evidence>
<feature type="domain" description="PI31 proteasome regulator N-terminal" evidence="13">
    <location>
        <begin position="25"/>
        <end position="204"/>
    </location>
</feature>
<dbReference type="GO" id="GO:0005783">
    <property type="term" value="C:endoplasmic reticulum"/>
    <property type="evidence" value="ECO:0007669"/>
    <property type="project" value="UniProtKB-SubCell"/>
</dbReference>